<evidence type="ECO:0000256" key="14">
    <source>
        <dbReference type="NCBIfam" id="TIGR00228"/>
    </source>
</evidence>
<dbReference type="GO" id="GO:0008821">
    <property type="term" value="F:crossover junction DNA endonuclease activity"/>
    <property type="evidence" value="ECO:0007669"/>
    <property type="project" value="UniProtKB-UniRule"/>
</dbReference>
<evidence type="ECO:0000256" key="5">
    <source>
        <dbReference type="ARBA" id="ARBA00022759"/>
    </source>
</evidence>
<reference evidence="15 16" key="2">
    <citation type="journal article" date="2010" name="Stand. Genomic Sci.">
        <title>Complete genome sequence of Desulfohalobium retbaense type strain (HR(100)).</title>
        <authorList>
            <person name="Spring S."/>
            <person name="Nolan M."/>
            <person name="Lapidus A."/>
            <person name="Glavina Del Rio T."/>
            <person name="Copeland A."/>
            <person name="Tice H."/>
            <person name="Cheng J.F."/>
            <person name="Lucas S."/>
            <person name="Land M."/>
            <person name="Chen F."/>
            <person name="Bruce D."/>
            <person name="Goodwin L."/>
            <person name="Pitluck S."/>
            <person name="Ivanova N."/>
            <person name="Mavromatis K."/>
            <person name="Mikhailova N."/>
            <person name="Pati A."/>
            <person name="Chen A."/>
            <person name="Palaniappan K."/>
            <person name="Hauser L."/>
            <person name="Chang Y.J."/>
            <person name="Jeffries C.D."/>
            <person name="Munk C."/>
            <person name="Kiss H."/>
            <person name="Chain P."/>
            <person name="Han C."/>
            <person name="Brettin T."/>
            <person name="Detter J.C."/>
            <person name="Schuler E."/>
            <person name="Goker M."/>
            <person name="Rohde M."/>
            <person name="Bristow J."/>
            <person name="Eisen J.A."/>
            <person name="Markowitz V."/>
            <person name="Hugenholtz P."/>
            <person name="Kyrpides N.C."/>
            <person name="Klenk H.P."/>
        </authorList>
    </citation>
    <scope>NUCLEOTIDE SEQUENCE [LARGE SCALE GENOMIC DNA]</scope>
    <source>
        <strain evidence="15 16">DSM 5692</strain>
    </source>
</reference>
<keyword evidence="6 13" id="KW-0227">DNA damage</keyword>
<dbReference type="NCBIfam" id="TIGR00228">
    <property type="entry name" value="ruvC"/>
    <property type="match status" value="1"/>
</dbReference>
<evidence type="ECO:0000313" key="15">
    <source>
        <dbReference type="EMBL" id="ACV69031.1"/>
    </source>
</evidence>
<dbReference type="eggNOG" id="COG0817">
    <property type="taxonomic scope" value="Bacteria"/>
</dbReference>
<dbReference type="GO" id="GO:0005737">
    <property type="term" value="C:cytoplasm"/>
    <property type="evidence" value="ECO:0007669"/>
    <property type="project" value="UniProtKB-SubCell"/>
</dbReference>
<dbReference type="GO" id="GO:0000287">
    <property type="term" value="F:magnesium ion binding"/>
    <property type="evidence" value="ECO:0007669"/>
    <property type="project" value="UniProtKB-UniRule"/>
</dbReference>
<dbReference type="EMBL" id="CP001734">
    <property type="protein sequence ID" value="ACV69031.1"/>
    <property type="molecule type" value="Genomic_DNA"/>
</dbReference>
<evidence type="ECO:0000256" key="2">
    <source>
        <dbReference type="ARBA" id="ARBA00022490"/>
    </source>
</evidence>
<dbReference type="GO" id="GO:0006310">
    <property type="term" value="P:DNA recombination"/>
    <property type="evidence" value="ECO:0007669"/>
    <property type="project" value="UniProtKB-UniRule"/>
</dbReference>
<dbReference type="Proteomes" id="UP000001052">
    <property type="component" value="Chromosome"/>
</dbReference>
<dbReference type="FunFam" id="3.30.420.10:FF:000002">
    <property type="entry name" value="Crossover junction endodeoxyribonuclease RuvC"/>
    <property type="match status" value="1"/>
</dbReference>
<reference evidence="16" key="1">
    <citation type="submission" date="2009-09" db="EMBL/GenBank/DDBJ databases">
        <title>The complete chromosome of Desulfohalobium retbaense DSM 5692.</title>
        <authorList>
            <consortium name="US DOE Joint Genome Institute (JGI-PGF)"/>
            <person name="Lucas S."/>
            <person name="Copeland A."/>
            <person name="Lapidus A."/>
            <person name="Glavina del Rio T."/>
            <person name="Dalin E."/>
            <person name="Tice H."/>
            <person name="Bruce D."/>
            <person name="Goodwin L."/>
            <person name="Pitluck S."/>
            <person name="Kyrpides N."/>
            <person name="Mavromatis K."/>
            <person name="Ivanova N."/>
            <person name="Mikhailova N."/>
            <person name="Munk A.C."/>
            <person name="Brettin T."/>
            <person name="Detter J.C."/>
            <person name="Han C."/>
            <person name="Tapia R."/>
            <person name="Larimer F."/>
            <person name="Land M."/>
            <person name="Hauser L."/>
            <person name="Markowitz V."/>
            <person name="Cheng J.-F."/>
            <person name="Hugenholtz P."/>
            <person name="Woyke T."/>
            <person name="Wu D."/>
            <person name="Spring S."/>
            <person name="Klenk H.-P."/>
            <person name="Eisen J.A."/>
        </authorList>
    </citation>
    <scope>NUCLEOTIDE SEQUENCE [LARGE SCALE GENOMIC DNA]</scope>
    <source>
        <strain evidence="16">DSM 5692</strain>
    </source>
</reference>
<keyword evidence="2 13" id="KW-0963">Cytoplasm</keyword>
<feature type="active site" evidence="13">
    <location>
        <position position="73"/>
    </location>
</feature>
<dbReference type="PANTHER" id="PTHR30194">
    <property type="entry name" value="CROSSOVER JUNCTION ENDODEOXYRIBONUCLEASE RUVC"/>
    <property type="match status" value="1"/>
</dbReference>
<protein>
    <recommendedName>
        <fullName evidence="13 14">Crossover junction endodeoxyribonuclease RuvC</fullName>
        <ecNumber evidence="13 14">3.1.21.10</ecNumber>
    </recommendedName>
    <alternativeName>
        <fullName evidence="13">Holliday junction nuclease RuvC</fullName>
    </alternativeName>
    <alternativeName>
        <fullName evidence="13">Holliday junction resolvase RuvC</fullName>
    </alternativeName>
</protein>
<dbReference type="HAMAP" id="MF_00034">
    <property type="entry name" value="RuvC"/>
    <property type="match status" value="1"/>
</dbReference>
<feature type="active site" evidence="13">
    <location>
        <position position="13"/>
    </location>
</feature>
<comment type="catalytic activity">
    <reaction evidence="12 13">
        <text>Endonucleolytic cleavage at a junction such as a reciprocal single-stranded crossover between two homologous DNA duplexes (Holliday junction).</text>
        <dbReference type="EC" id="3.1.21.10"/>
    </reaction>
</comment>
<feature type="active site" evidence="13">
    <location>
        <position position="145"/>
    </location>
</feature>
<dbReference type="InterPro" id="IPR036397">
    <property type="entry name" value="RNaseH_sf"/>
</dbReference>
<evidence type="ECO:0000256" key="10">
    <source>
        <dbReference type="ARBA" id="ARBA00023172"/>
    </source>
</evidence>
<dbReference type="GO" id="GO:0048476">
    <property type="term" value="C:Holliday junction resolvase complex"/>
    <property type="evidence" value="ECO:0007669"/>
    <property type="project" value="UniProtKB-UniRule"/>
</dbReference>
<keyword evidence="3 13" id="KW-0540">Nuclease</keyword>
<dbReference type="RefSeq" id="WP_015752174.1">
    <property type="nucleotide sequence ID" value="NC_013223.1"/>
</dbReference>
<feature type="binding site" evidence="13">
    <location>
        <position position="73"/>
    </location>
    <ligand>
        <name>Mg(2+)</name>
        <dbReference type="ChEBI" id="CHEBI:18420"/>
        <label>2</label>
    </ligand>
</feature>
<evidence type="ECO:0000256" key="4">
    <source>
        <dbReference type="ARBA" id="ARBA00022723"/>
    </source>
</evidence>
<dbReference type="SUPFAM" id="SSF53098">
    <property type="entry name" value="Ribonuclease H-like"/>
    <property type="match status" value="1"/>
</dbReference>
<gene>
    <name evidence="13" type="primary">ruvC</name>
    <name evidence="15" type="ordered locus">Dret_1747</name>
</gene>
<dbReference type="KEGG" id="drt:Dret_1747"/>
<evidence type="ECO:0000313" key="16">
    <source>
        <dbReference type="Proteomes" id="UP000001052"/>
    </source>
</evidence>
<sequence>MDTENGLVVLGLDPGSRCTGFGVVRERSGQLTLLETGTIRPKSSEGLSLRLGALLTQIAVVIDRWSPHEAAIEDVFVARNTASALKLGQARGAALAACGSRGLDVSEYAPTVVKKTLVGAGRAEKSQVAFMVGQMLGCKPQWAEDSSDALAVALCHCNQRRLSRLTAAGR</sequence>
<keyword evidence="5 13" id="KW-0255">Endonuclease</keyword>
<evidence type="ECO:0000256" key="7">
    <source>
        <dbReference type="ARBA" id="ARBA00022801"/>
    </source>
</evidence>
<evidence type="ECO:0000256" key="3">
    <source>
        <dbReference type="ARBA" id="ARBA00022722"/>
    </source>
</evidence>
<evidence type="ECO:0000256" key="6">
    <source>
        <dbReference type="ARBA" id="ARBA00022763"/>
    </source>
</evidence>
<dbReference type="Gene3D" id="3.30.420.10">
    <property type="entry name" value="Ribonuclease H-like superfamily/Ribonuclease H"/>
    <property type="match status" value="1"/>
</dbReference>
<evidence type="ECO:0000256" key="12">
    <source>
        <dbReference type="ARBA" id="ARBA00029354"/>
    </source>
</evidence>
<keyword evidence="7 13" id="KW-0378">Hydrolase</keyword>
<keyword evidence="11 13" id="KW-0234">DNA repair</keyword>
<evidence type="ECO:0000256" key="9">
    <source>
        <dbReference type="ARBA" id="ARBA00023125"/>
    </source>
</evidence>
<keyword evidence="16" id="KW-1185">Reference proteome</keyword>
<dbReference type="PRINTS" id="PR00696">
    <property type="entry name" value="RSOLVASERUVC"/>
</dbReference>
<dbReference type="PANTHER" id="PTHR30194:SF3">
    <property type="entry name" value="CROSSOVER JUNCTION ENDODEOXYRIBONUCLEASE RUVC"/>
    <property type="match status" value="1"/>
</dbReference>
<comment type="cofactor">
    <cofactor evidence="13">
        <name>Mg(2+)</name>
        <dbReference type="ChEBI" id="CHEBI:18420"/>
    </cofactor>
    <text evidence="13">Binds 2 Mg(2+) ion per subunit.</text>
</comment>
<organism evidence="15 16">
    <name type="scientific">Desulfohalobium retbaense (strain ATCC 49708 / DSM 5692 / JCM 16813 / HR100)</name>
    <dbReference type="NCBI Taxonomy" id="485915"/>
    <lineage>
        <taxon>Bacteria</taxon>
        <taxon>Pseudomonadati</taxon>
        <taxon>Thermodesulfobacteriota</taxon>
        <taxon>Desulfovibrionia</taxon>
        <taxon>Desulfovibrionales</taxon>
        <taxon>Desulfohalobiaceae</taxon>
        <taxon>Desulfohalobium</taxon>
    </lineage>
</organism>
<dbReference type="InterPro" id="IPR002176">
    <property type="entry name" value="X-over_junc_endoDNase_RuvC"/>
</dbReference>
<name>C8X3N4_DESRD</name>
<dbReference type="GO" id="GO:0003677">
    <property type="term" value="F:DNA binding"/>
    <property type="evidence" value="ECO:0007669"/>
    <property type="project" value="UniProtKB-KW"/>
</dbReference>
<keyword evidence="9 13" id="KW-0238">DNA-binding</keyword>
<keyword evidence="8 13" id="KW-0460">Magnesium</keyword>
<comment type="function">
    <text evidence="13">The RuvA-RuvB-RuvC complex processes Holliday junction (HJ) DNA during genetic recombination and DNA repair. Endonuclease that resolves HJ intermediates. Cleaves cruciform DNA by making single-stranded nicks across the HJ at symmetrical positions within the homologous arms, yielding a 5'-phosphate and a 3'-hydroxyl group; requires a central core of homology in the junction. The consensus cleavage sequence is 5'-(A/T)TT(C/G)-3'. Cleavage occurs on the 3'-side of the TT dinucleotide at the point of strand exchange. HJ branch migration catalyzed by RuvA-RuvB allows RuvC to scan DNA until it finds its consensus sequence, where it cleaves and resolves the cruciform DNA.</text>
</comment>
<dbReference type="PROSITE" id="PS01321">
    <property type="entry name" value="RUVC"/>
    <property type="match status" value="1"/>
</dbReference>
<dbReference type="GO" id="GO:0006281">
    <property type="term" value="P:DNA repair"/>
    <property type="evidence" value="ECO:0007669"/>
    <property type="project" value="UniProtKB-UniRule"/>
</dbReference>
<dbReference type="HOGENOM" id="CLU_091257_3_1_7"/>
<dbReference type="STRING" id="485915.Dret_1747"/>
<keyword evidence="10 13" id="KW-0233">DNA recombination</keyword>
<dbReference type="Pfam" id="PF02075">
    <property type="entry name" value="RuvC"/>
    <property type="match status" value="1"/>
</dbReference>
<evidence type="ECO:0000256" key="11">
    <source>
        <dbReference type="ARBA" id="ARBA00023204"/>
    </source>
</evidence>
<keyword evidence="4 13" id="KW-0479">Metal-binding</keyword>
<evidence type="ECO:0000256" key="1">
    <source>
        <dbReference type="ARBA" id="ARBA00009518"/>
    </source>
</evidence>
<dbReference type="InterPro" id="IPR012337">
    <property type="entry name" value="RNaseH-like_sf"/>
</dbReference>
<dbReference type="InterPro" id="IPR020563">
    <property type="entry name" value="X-over_junc_endoDNase_Mg_BS"/>
</dbReference>
<dbReference type="EC" id="3.1.21.10" evidence="13 14"/>
<feature type="binding site" evidence="13">
    <location>
        <position position="145"/>
    </location>
    <ligand>
        <name>Mg(2+)</name>
        <dbReference type="ChEBI" id="CHEBI:18420"/>
        <label>1</label>
    </ligand>
</feature>
<dbReference type="AlphaFoldDB" id="C8X3N4"/>
<comment type="similarity">
    <text evidence="1 13">Belongs to the RuvC family.</text>
</comment>
<comment type="subcellular location">
    <subcellularLocation>
        <location evidence="13">Cytoplasm</location>
    </subcellularLocation>
</comment>
<feature type="binding site" evidence="13">
    <location>
        <position position="13"/>
    </location>
    <ligand>
        <name>Mg(2+)</name>
        <dbReference type="ChEBI" id="CHEBI:18420"/>
        <label>1</label>
    </ligand>
</feature>
<proteinExistence type="inferred from homology"/>
<dbReference type="CDD" id="cd16962">
    <property type="entry name" value="RuvC"/>
    <property type="match status" value="1"/>
</dbReference>
<comment type="subunit">
    <text evidence="13">Homodimer which binds Holliday junction (HJ) DNA. The HJ becomes 2-fold symmetrical on binding to RuvC with unstacked arms; it has a different conformation from HJ DNA in complex with RuvA. In the full resolvosome a probable DNA-RuvA(4)-RuvB(12)-RuvC(2) complex forms which resolves the HJ.</text>
</comment>
<accession>C8X3N4</accession>
<evidence type="ECO:0000256" key="8">
    <source>
        <dbReference type="ARBA" id="ARBA00022842"/>
    </source>
</evidence>
<evidence type="ECO:0000256" key="13">
    <source>
        <dbReference type="HAMAP-Rule" id="MF_00034"/>
    </source>
</evidence>